<dbReference type="SUPFAM" id="SSF101852">
    <property type="entry name" value="Bacterial fluorinating enzyme, C-terminal domain"/>
    <property type="match status" value="1"/>
</dbReference>
<dbReference type="InterPro" id="IPR002747">
    <property type="entry name" value="SAM_OH_AdoTrfase"/>
</dbReference>
<protein>
    <recommendedName>
        <fullName evidence="7">S-adenosyl-l-methionine hydroxide adenosyltransferase</fullName>
    </recommendedName>
</protein>
<sequence length="292" mass="32566">MQFVSLKLKIYFADNFKMIPTLSKFASVAIKAGMGVITLTTDLGNKDFYQAALKGSIISQFPAVQLVDISHEIPPFDIQYAAFVLKNAYTYFPENTVHLIGIDSVFNQNTRYLALAYNGHFFVGADNGIFSLILDGPPTDAVELNIIQDLKYLHFPLTDIFAKAACHLAKGGKLTDIGDPVNAVVDRTLVQPVVEKDSLRGSVVFVDSFGNVISNISKELFNKVQRGRNFVLYFRRNETIDQMSWHYNEVPEGEKLCLFGISNYLEIAINKGNASGLLGLHKGDIIRVEFRK</sequence>
<dbReference type="InterPro" id="IPR046469">
    <property type="entry name" value="SAM_HAT_N"/>
</dbReference>
<feature type="domain" description="S-adenosyl-l-methionine hydroxide adenosyltransferase N-terminal" evidence="3">
    <location>
        <begin position="37"/>
        <end position="178"/>
    </location>
</feature>
<accession>A0A1T5DPF2</accession>
<evidence type="ECO:0000256" key="2">
    <source>
        <dbReference type="ARBA" id="ARBA00024035"/>
    </source>
</evidence>
<evidence type="ECO:0008006" key="7">
    <source>
        <dbReference type="Google" id="ProtNLM"/>
    </source>
</evidence>
<name>A0A1T5DPF2_9SPHI</name>
<dbReference type="InterPro" id="IPR023228">
    <property type="entry name" value="SAM_OH_AdoTrfase_N_sf"/>
</dbReference>
<keyword evidence="1" id="KW-0949">S-adenosyl-L-methionine</keyword>
<dbReference type="PANTHER" id="PTHR35092">
    <property type="entry name" value="CHLORINASE MJ1651"/>
    <property type="match status" value="1"/>
</dbReference>
<dbReference type="PANTHER" id="PTHR35092:SF1">
    <property type="entry name" value="CHLORINASE MJ1651"/>
    <property type="match status" value="1"/>
</dbReference>
<dbReference type="PIRSF" id="PIRSF006779">
    <property type="entry name" value="UCP006779"/>
    <property type="match status" value="1"/>
</dbReference>
<dbReference type="InterPro" id="IPR023227">
    <property type="entry name" value="SAM_OH_AdoTrfase_C_sf"/>
</dbReference>
<dbReference type="SUPFAM" id="SSF102522">
    <property type="entry name" value="Bacterial fluorinating enzyme, N-terminal domain"/>
    <property type="match status" value="1"/>
</dbReference>
<dbReference type="InterPro" id="IPR046470">
    <property type="entry name" value="SAM_HAT_C"/>
</dbReference>
<reference evidence="5 6" key="1">
    <citation type="submission" date="2017-02" db="EMBL/GenBank/DDBJ databases">
        <authorList>
            <person name="Peterson S.W."/>
        </authorList>
    </citation>
    <scope>NUCLEOTIDE SEQUENCE [LARGE SCALE GENOMIC DNA]</scope>
    <source>
        <strain evidence="5 6">DSM 22899</strain>
    </source>
</reference>
<evidence type="ECO:0000259" key="4">
    <source>
        <dbReference type="Pfam" id="PF20257"/>
    </source>
</evidence>
<evidence type="ECO:0000256" key="1">
    <source>
        <dbReference type="ARBA" id="ARBA00022691"/>
    </source>
</evidence>
<dbReference type="Pfam" id="PF01887">
    <property type="entry name" value="SAM_HAT_N"/>
    <property type="match status" value="1"/>
</dbReference>
<comment type="similarity">
    <text evidence="2">Belongs to the SAM hydrolase / SAM-dependent halogenase family.</text>
</comment>
<dbReference type="Proteomes" id="UP000190541">
    <property type="component" value="Unassembled WGS sequence"/>
</dbReference>
<dbReference type="STRING" id="623280.SAMN05660226_02878"/>
<dbReference type="Pfam" id="PF20257">
    <property type="entry name" value="SAM_HAT_C"/>
    <property type="match status" value="1"/>
</dbReference>
<dbReference type="AlphaFoldDB" id="A0A1T5DPF2"/>
<evidence type="ECO:0000259" key="3">
    <source>
        <dbReference type="Pfam" id="PF01887"/>
    </source>
</evidence>
<dbReference type="Gene3D" id="2.40.30.90">
    <property type="entry name" value="Bacterial fluorinating enzyme like"/>
    <property type="match status" value="1"/>
</dbReference>
<proteinExistence type="inferred from homology"/>
<dbReference type="Gene3D" id="3.40.50.10790">
    <property type="entry name" value="S-adenosyl-l-methionine hydroxide adenosyltransferase, N-terminal"/>
    <property type="match status" value="1"/>
</dbReference>
<keyword evidence="6" id="KW-1185">Reference proteome</keyword>
<evidence type="ECO:0000313" key="6">
    <source>
        <dbReference type="Proteomes" id="UP000190541"/>
    </source>
</evidence>
<evidence type="ECO:0000313" key="5">
    <source>
        <dbReference type="EMBL" id="SKB73491.1"/>
    </source>
</evidence>
<organism evidence="5 6">
    <name type="scientific">Parapedobacter luteus</name>
    <dbReference type="NCBI Taxonomy" id="623280"/>
    <lineage>
        <taxon>Bacteria</taxon>
        <taxon>Pseudomonadati</taxon>
        <taxon>Bacteroidota</taxon>
        <taxon>Sphingobacteriia</taxon>
        <taxon>Sphingobacteriales</taxon>
        <taxon>Sphingobacteriaceae</taxon>
        <taxon>Parapedobacter</taxon>
    </lineage>
</organism>
<feature type="domain" description="S-adenosyl-l-methionine hydroxide adenosyltransferase C-terminal" evidence="4">
    <location>
        <begin position="201"/>
        <end position="286"/>
    </location>
</feature>
<dbReference type="EMBL" id="FUYS01000007">
    <property type="protein sequence ID" value="SKB73491.1"/>
    <property type="molecule type" value="Genomic_DNA"/>
</dbReference>
<gene>
    <name evidence="5" type="ORF">SAMN05660226_02878</name>
</gene>